<evidence type="ECO:0000313" key="1">
    <source>
        <dbReference type="EMBL" id="MCS4157612.1"/>
    </source>
</evidence>
<evidence type="ECO:0000313" key="2">
    <source>
        <dbReference type="Proteomes" id="UP001155110"/>
    </source>
</evidence>
<dbReference type="EMBL" id="JANTZM010000007">
    <property type="protein sequence ID" value="MCS4157612.1"/>
    <property type="molecule type" value="Genomic_DNA"/>
</dbReference>
<proteinExistence type="predicted"/>
<protein>
    <recommendedName>
        <fullName evidence="3">DNA primase small subunit</fullName>
    </recommendedName>
</protein>
<sequence>MLHPDFHWVEFRAVGQRARTLVPVKLIEQEMERLPRRPENVHISIFRYDSQIETYWEENGHSVKGYRGPAYADYIPLEIDGPSREELGKGVETARSAIAALKEKWGLSYEDLAVYYSGRRGFHLLIPTEHFGAFQPHERFHDVLFELVAELFVGTGVIREIDTEGSGPAVTSDHVDLGVFSRLHMLRMPCTVHQDSQLWKIPVREEELMNGPPGKAAERVQEAAGEWRPPYRPDPNPNRRTEGLGDTIRERIGGEGLKFRRESSVYGDVSGGAPLTSGDLAGLDKPGFGRFAVDAEKTKKVLVGGMEEGQSIMDIAGRRDALCHLVGKLAGTWNVPKDAALPLLHHWNQSNDPPLPEKEFKAVIDDLYARH</sequence>
<dbReference type="Proteomes" id="UP001155110">
    <property type="component" value="Unassembled WGS sequence"/>
</dbReference>
<dbReference type="AlphaFoldDB" id="A0AAW5P765"/>
<accession>A0AAW5P765</accession>
<dbReference type="SUPFAM" id="SSF56747">
    <property type="entry name" value="Prim-pol domain"/>
    <property type="match status" value="1"/>
</dbReference>
<organism evidence="1 2">
    <name type="scientific">Salinibacter ruber</name>
    <dbReference type="NCBI Taxonomy" id="146919"/>
    <lineage>
        <taxon>Bacteria</taxon>
        <taxon>Pseudomonadati</taxon>
        <taxon>Rhodothermota</taxon>
        <taxon>Rhodothermia</taxon>
        <taxon>Rhodothermales</taxon>
        <taxon>Salinibacteraceae</taxon>
        <taxon>Salinibacter</taxon>
    </lineage>
</organism>
<evidence type="ECO:0008006" key="3">
    <source>
        <dbReference type="Google" id="ProtNLM"/>
    </source>
</evidence>
<comment type="caution">
    <text evidence="1">The sequence shown here is derived from an EMBL/GenBank/DDBJ whole genome shotgun (WGS) entry which is preliminary data.</text>
</comment>
<reference evidence="1" key="1">
    <citation type="submission" date="2022-08" db="EMBL/GenBank/DDBJ databases">
        <title>Genomic Encyclopedia of Type Strains, Phase V (KMG-V): Genome sequencing to study the core and pangenomes of soil and plant-associated prokaryotes.</title>
        <authorList>
            <person name="Whitman W."/>
        </authorList>
    </citation>
    <scope>NUCLEOTIDE SEQUENCE</scope>
    <source>
        <strain evidence="1">SP3002</strain>
    </source>
</reference>
<dbReference type="RefSeq" id="WP_259258101.1">
    <property type="nucleotide sequence ID" value="NZ_JANTZM010000007.1"/>
</dbReference>
<gene>
    <name evidence="1" type="ORF">GGP99_001576</name>
</gene>
<dbReference type="Gene3D" id="3.90.920.10">
    <property type="entry name" value="DNA primase, PRIM domain"/>
    <property type="match status" value="1"/>
</dbReference>
<name>A0AAW5P765_9BACT</name>